<dbReference type="PANTHER" id="PTHR43544:SF26">
    <property type="entry name" value="SHORT CHAIN DEHYDROGENASE_REDUCTASE FAMILY OXIDOREDUCTASE (JCVI)"/>
    <property type="match status" value="1"/>
</dbReference>
<dbReference type="PRINTS" id="PR00081">
    <property type="entry name" value="GDHRDH"/>
</dbReference>
<evidence type="ECO:0000256" key="1">
    <source>
        <dbReference type="ARBA" id="ARBA00006484"/>
    </source>
</evidence>
<dbReference type="GO" id="GO:0016491">
    <property type="term" value="F:oxidoreductase activity"/>
    <property type="evidence" value="ECO:0007669"/>
    <property type="project" value="TreeGrafter"/>
</dbReference>
<dbReference type="InterPro" id="IPR051468">
    <property type="entry name" value="Fungal_SecMetab_SDRs"/>
</dbReference>
<dbReference type="InterPro" id="IPR036291">
    <property type="entry name" value="NAD(P)-bd_dom_sf"/>
</dbReference>
<name>A0AA39CD07_9EURO</name>
<keyword evidence="3" id="KW-1185">Reference proteome</keyword>
<comment type="similarity">
    <text evidence="1">Belongs to the short-chain dehydrogenases/reductases (SDR) family.</text>
</comment>
<dbReference type="SUPFAM" id="SSF51735">
    <property type="entry name" value="NAD(P)-binding Rossmann-fold domains"/>
    <property type="match status" value="1"/>
</dbReference>
<dbReference type="Pfam" id="PF00106">
    <property type="entry name" value="adh_short"/>
    <property type="match status" value="1"/>
</dbReference>
<dbReference type="Gene3D" id="3.40.50.720">
    <property type="entry name" value="NAD(P)-binding Rossmann-like Domain"/>
    <property type="match status" value="1"/>
</dbReference>
<protein>
    <recommendedName>
        <fullName evidence="4">Norsolorinic acid ketoreductase</fullName>
    </recommendedName>
</protein>
<dbReference type="PANTHER" id="PTHR43544">
    <property type="entry name" value="SHORT-CHAIN DEHYDROGENASE/REDUCTASE"/>
    <property type="match status" value="1"/>
</dbReference>
<dbReference type="Proteomes" id="UP001172673">
    <property type="component" value="Unassembled WGS sequence"/>
</dbReference>
<dbReference type="InterPro" id="IPR002347">
    <property type="entry name" value="SDR_fam"/>
</dbReference>
<sequence length="258" mass="28133">MAFTVLISGANRGIGRGLLQRFLIQPNHVVIAANRDPSQPTSQSLNDLPKGEGSRLVIVKIDASSETDASDAIDELQNTYGIDHLDLVIANAGMATIWPTVATLKIADLQAHMEANAYGVITLYQATRSLLKQCDKEPKFIPIGSKAGCMKDQPPVPNSAYGPTKAVVNWLTVRIHAEEEWLTTFTVHPGLVDTDLGSTGVRWLTQESGLESIKNFDMEKMMISVDQSCDGIVKVASEFGRDKYGGKLVSYEGEIIDW</sequence>
<dbReference type="GO" id="GO:0005737">
    <property type="term" value="C:cytoplasm"/>
    <property type="evidence" value="ECO:0007669"/>
    <property type="project" value="TreeGrafter"/>
</dbReference>
<gene>
    <name evidence="2" type="ORF">H2200_011957</name>
</gene>
<dbReference type="AlphaFoldDB" id="A0AA39CD07"/>
<evidence type="ECO:0000313" key="3">
    <source>
        <dbReference type="Proteomes" id="UP001172673"/>
    </source>
</evidence>
<accession>A0AA39CD07</accession>
<proteinExistence type="inferred from homology"/>
<reference evidence="2" key="1">
    <citation type="submission" date="2022-10" db="EMBL/GenBank/DDBJ databases">
        <title>Culturing micro-colonial fungi from biological soil crusts in the Mojave desert and describing Neophaeococcomyces mojavensis, and introducing the new genera and species Taxawa tesnikishii.</title>
        <authorList>
            <person name="Kurbessoian T."/>
            <person name="Stajich J.E."/>
        </authorList>
    </citation>
    <scope>NUCLEOTIDE SEQUENCE</scope>
    <source>
        <strain evidence="2">TK_41</strain>
    </source>
</reference>
<evidence type="ECO:0000313" key="2">
    <source>
        <dbReference type="EMBL" id="KAJ9603771.1"/>
    </source>
</evidence>
<evidence type="ECO:0008006" key="4">
    <source>
        <dbReference type="Google" id="ProtNLM"/>
    </source>
</evidence>
<comment type="caution">
    <text evidence="2">The sequence shown here is derived from an EMBL/GenBank/DDBJ whole genome shotgun (WGS) entry which is preliminary data.</text>
</comment>
<organism evidence="2 3">
    <name type="scientific">Cladophialophora chaetospira</name>
    <dbReference type="NCBI Taxonomy" id="386627"/>
    <lineage>
        <taxon>Eukaryota</taxon>
        <taxon>Fungi</taxon>
        <taxon>Dikarya</taxon>
        <taxon>Ascomycota</taxon>
        <taxon>Pezizomycotina</taxon>
        <taxon>Eurotiomycetes</taxon>
        <taxon>Chaetothyriomycetidae</taxon>
        <taxon>Chaetothyriales</taxon>
        <taxon>Herpotrichiellaceae</taxon>
        <taxon>Cladophialophora</taxon>
    </lineage>
</organism>
<dbReference type="EMBL" id="JAPDRK010000021">
    <property type="protein sequence ID" value="KAJ9603771.1"/>
    <property type="molecule type" value="Genomic_DNA"/>
</dbReference>